<feature type="coiled-coil region" evidence="1">
    <location>
        <begin position="145"/>
        <end position="179"/>
    </location>
</feature>
<evidence type="ECO:0000313" key="4">
    <source>
        <dbReference type="Proteomes" id="UP000288859"/>
    </source>
</evidence>
<protein>
    <submittedName>
        <fullName evidence="3">Uncharacterized protein</fullName>
    </submittedName>
</protein>
<comment type="caution">
    <text evidence="3">The sequence shown here is derived from an EMBL/GenBank/DDBJ whole genome shotgun (WGS) entry which is preliminary data.</text>
</comment>
<evidence type="ECO:0000313" key="3">
    <source>
        <dbReference type="EMBL" id="RVX70064.1"/>
    </source>
</evidence>
<organism evidence="3 4">
    <name type="scientific">Exophiala mesophila</name>
    <name type="common">Black yeast-like fungus</name>
    <dbReference type="NCBI Taxonomy" id="212818"/>
    <lineage>
        <taxon>Eukaryota</taxon>
        <taxon>Fungi</taxon>
        <taxon>Dikarya</taxon>
        <taxon>Ascomycota</taxon>
        <taxon>Pezizomycotina</taxon>
        <taxon>Eurotiomycetes</taxon>
        <taxon>Chaetothyriomycetidae</taxon>
        <taxon>Chaetothyriales</taxon>
        <taxon>Herpotrichiellaceae</taxon>
        <taxon>Exophiala</taxon>
    </lineage>
</organism>
<name>A0A438N3F2_EXOME</name>
<proteinExistence type="predicted"/>
<dbReference type="EMBL" id="NAJM01000025">
    <property type="protein sequence ID" value="RVX70064.1"/>
    <property type="molecule type" value="Genomic_DNA"/>
</dbReference>
<dbReference type="Proteomes" id="UP000288859">
    <property type="component" value="Unassembled WGS sequence"/>
</dbReference>
<dbReference type="VEuPathDB" id="FungiDB:PV10_08900"/>
<evidence type="ECO:0000256" key="2">
    <source>
        <dbReference type="SAM" id="MobiDB-lite"/>
    </source>
</evidence>
<gene>
    <name evidence="3" type="ORF">B0A52_06236</name>
</gene>
<evidence type="ECO:0000256" key="1">
    <source>
        <dbReference type="SAM" id="Coils"/>
    </source>
</evidence>
<accession>A0A438N3F2</accession>
<feature type="region of interest" description="Disordered" evidence="2">
    <location>
        <begin position="86"/>
        <end position="105"/>
    </location>
</feature>
<sequence length="244" mass="27602">MSANAVALEVLLSPVPNYRNIPTISICSHEIPLPAYWRISELLTAGESPDTIVTLILQHSGVRTRKVVETIVQNIADNQKSMEIPLRSKRASRENERELEANRGRGRGPVNRISLFLGKKPKASDRASTYSIPSAPAKTALQLQKERERNAVAVTDARLQKAEQEEKSLLTTAMNLASRRDLLLKERRENDEDAADDQLQRDKTMNAIDLEMQKTLQRHAEVEMEKEFVKRMMHLIGNDVEARV</sequence>
<dbReference type="AlphaFoldDB" id="A0A438N3F2"/>
<feature type="compositionally biased region" description="Basic and acidic residues" evidence="2">
    <location>
        <begin position="91"/>
        <end position="103"/>
    </location>
</feature>
<reference evidence="3 4" key="1">
    <citation type="submission" date="2017-03" db="EMBL/GenBank/DDBJ databases">
        <title>Genomes of endolithic fungi from Antarctica.</title>
        <authorList>
            <person name="Coleine C."/>
            <person name="Masonjones S."/>
            <person name="Stajich J.E."/>
        </authorList>
    </citation>
    <scope>NUCLEOTIDE SEQUENCE [LARGE SCALE GENOMIC DNA]</scope>
    <source>
        <strain evidence="3 4">CCFEE 6314</strain>
    </source>
</reference>
<keyword evidence="1" id="KW-0175">Coiled coil</keyword>
<dbReference type="OrthoDB" id="4143537at2759"/>